<evidence type="ECO:0000256" key="2">
    <source>
        <dbReference type="ARBA" id="ARBA00022801"/>
    </source>
</evidence>
<sequence>MKNRCHLRQKTVADQLPKKVDALLVTTLSNIRYLTGFSGSAGALLLERGRATFFTDFRYQEQAAQEVGTAAEIVIFKTSIIEAVLERLAKHPVKTLGIEGSLRVDQREALEKGKAGKLVIVPGLVEKARQIKDADELKCLRRAFAIADRAFARLLRYLRPGRTEREIAARLEFLMRQEGSDGPSFATIIAAGEHASCPHAQPTDRVLEKGQMVKIDFGATYRGYHSDMTRTVFLGKADKKFREIYRIVRKAQKKAVALIAPGAKCFDVDQAARAYIAKKGYGDHFGHGLGHAIGLDIHEGPAYSPKSKDTLAAGMVLTVEPGIYLPGWGGIRIEDVYVVTDQGPEKLTGTPNKLLEIG</sequence>
<evidence type="ECO:0000259" key="3">
    <source>
        <dbReference type="Pfam" id="PF00557"/>
    </source>
</evidence>
<evidence type="ECO:0000313" key="6">
    <source>
        <dbReference type="Proteomes" id="UP000252355"/>
    </source>
</evidence>
<evidence type="ECO:0000256" key="1">
    <source>
        <dbReference type="ARBA" id="ARBA00022723"/>
    </source>
</evidence>
<dbReference type="Proteomes" id="UP000252355">
    <property type="component" value="Unassembled WGS sequence"/>
</dbReference>
<name>A0A367ZNT5_9BACT</name>
<organism evidence="5 6">
    <name type="scientific">Candidatus Ozemobacter sibiricus</name>
    <dbReference type="NCBI Taxonomy" id="2268124"/>
    <lineage>
        <taxon>Bacteria</taxon>
        <taxon>Candidatus Ozemobacteria</taxon>
        <taxon>Candidatus Ozemobacterales</taxon>
        <taxon>Candidatus Ozemobacteraceae</taxon>
        <taxon>Candidatus Ozemobacter</taxon>
    </lineage>
</organism>
<evidence type="ECO:0000313" key="5">
    <source>
        <dbReference type="EMBL" id="RCK79527.1"/>
    </source>
</evidence>
<dbReference type="InterPro" id="IPR000994">
    <property type="entry name" value="Pept_M24"/>
</dbReference>
<dbReference type="Gene3D" id="3.40.350.10">
    <property type="entry name" value="Creatinase/prolidase N-terminal domain"/>
    <property type="match status" value="1"/>
</dbReference>
<comment type="caution">
    <text evidence="5">The sequence shown here is derived from an EMBL/GenBank/DDBJ whole genome shotgun (WGS) entry which is preliminary data.</text>
</comment>
<keyword evidence="2" id="KW-0378">Hydrolase</keyword>
<dbReference type="GO" id="GO:0008235">
    <property type="term" value="F:metalloexopeptidase activity"/>
    <property type="evidence" value="ECO:0007669"/>
    <property type="project" value="UniProtKB-ARBA"/>
</dbReference>
<evidence type="ECO:0000259" key="4">
    <source>
        <dbReference type="Pfam" id="PF01321"/>
    </source>
</evidence>
<dbReference type="InterPro" id="IPR029149">
    <property type="entry name" value="Creatin/AminoP/Spt16_N"/>
</dbReference>
<dbReference type="SUPFAM" id="SSF55920">
    <property type="entry name" value="Creatinase/aminopeptidase"/>
    <property type="match status" value="1"/>
</dbReference>
<dbReference type="InterPro" id="IPR000587">
    <property type="entry name" value="Creatinase_N"/>
</dbReference>
<dbReference type="PRINTS" id="PR00599">
    <property type="entry name" value="MAPEPTIDASE"/>
</dbReference>
<dbReference type="AlphaFoldDB" id="A0A367ZNT5"/>
<dbReference type="Pfam" id="PF01321">
    <property type="entry name" value="Creatinase_N"/>
    <property type="match status" value="1"/>
</dbReference>
<dbReference type="GO" id="GO:0046872">
    <property type="term" value="F:metal ion binding"/>
    <property type="evidence" value="ECO:0007669"/>
    <property type="project" value="UniProtKB-KW"/>
</dbReference>
<feature type="domain" description="Peptidase M24" evidence="3">
    <location>
        <begin position="138"/>
        <end position="341"/>
    </location>
</feature>
<keyword evidence="5" id="KW-0031">Aminopeptidase</keyword>
<reference evidence="5 6" key="1">
    <citation type="submission" date="2018-05" db="EMBL/GenBank/DDBJ databases">
        <title>A metagenomic window into the 2 km-deep terrestrial subsurface aquifer revealed taxonomically and functionally diverse microbial community comprising novel uncultured bacterial lineages.</title>
        <authorList>
            <person name="Kadnikov V.V."/>
            <person name="Mardanov A.V."/>
            <person name="Beletsky A.V."/>
            <person name="Banks D."/>
            <person name="Pimenov N.V."/>
            <person name="Frank Y.A."/>
            <person name="Karnachuk O.V."/>
            <person name="Ravin N.V."/>
        </authorList>
    </citation>
    <scope>NUCLEOTIDE SEQUENCE [LARGE SCALE GENOMIC DNA]</scope>
    <source>
        <strain evidence="5">BY5</strain>
    </source>
</reference>
<dbReference type="InterPro" id="IPR001714">
    <property type="entry name" value="Pept_M24_MAP"/>
</dbReference>
<dbReference type="PANTHER" id="PTHR46112:SF8">
    <property type="entry name" value="CYTOPLASMIC PEPTIDASE PEPQ-RELATED"/>
    <property type="match status" value="1"/>
</dbReference>
<feature type="domain" description="Creatinase N-terminal" evidence="4">
    <location>
        <begin position="18"/>
        <end position="131"/>
    </location>
</feature>
<dbReference type="CDD" id="cd01092">
    <property type="entry name" value="APP-like"/>
    <property type="match status" value="1"/>
</dbReference>
<dbReference type="InterPro" id="IPR050659">
    <property type="entry name" value="Peptidase_M24B"/>
</dbReference>
<proteinExistence type="predicted"/>
<dbReference type="EMBL" id="QOQW01000012">
    <property type="protein sequence ID" value="RCK79527.1"/>
    <property type="molecule type" value="Genomic_DNA"/>
</dbReference>
<accession>A0A367ZNT5</accession>
<keyword evidence="5" id="KW-0645">Protease</keyword>
<dbReference type="InterPro" id="IPR036005">
    <property type="entry name" value="Creatinase/aminopeptidase-like"/>
</dbReference>
<dbReference type="Gene3D" id="3.90.230.10">
    <property type="entry name" value="Creatinase/methionine aminopeptidase superfamily"/>
    <property type="match status" value="1"/>
</dbReference>
<keyword evidence="1" id="KW-0479">Metal-binding</keyword>
<dbReference type="InterPro" id="IPR001131">
    <property type="entry name" value="Peptidase_M24B_aminopep-P_CS"/>
</dbReference>
<dbReference type="Pfam" id="PF00557">
    <property type="entry name" value="Peptidase_M24"/>
    <property type="match status" value="1"/>
</dbReference>
<gene>
    <name evidence="5" type="ORF">OZSIB_4281</name>
</gene>
<dbReference type="SUPFAM" id="SSF53092">
    <property type="entry name" value="Creatinase/prolidase N-terminal domain"/>
    <property type="match status" value="1"/>
</dbReference>
<dbReference type="PANTHER" id="PTHR46112">
    <property type="entry name" value="AMINOPEPTIDASE"/>
    <property type="match status" value="1"/>
</dbReference>
<dbReference type="PROSITE" id="PS00491">
    <property type="entry name" value="PROLINE_PEPTIDASE"/>
    <property type="match status" value="1"/>
</dbReference>
<protein>
    <submittedName>
        <fullName evidence="5">Aminopeptidase YpdF (MP-, MA-, MS-, AP-, NP-specific)</fullName>
    </submittedName>
</protein>
<dbReference type="GO" id="GO:0004177">
    <property type="term" value="F:aminopeptidase activity"/>
    <property type="evidence" value="ECO:0007669"/>
    <property type="project" value="UniProtKB-KW"/>
</dbReference>